<dbReference type="EMBL" id="CATKSN020000788">
    <property type="protein sequence ID" value="CAI9150343.1"/>
    <property type="molecule type" value="Genomic_DNA"/>
</dbReference>
<accession>A0ABN8XN81</accession>
<name>A0ABN8XN81_RANTA</name>
<evidence type="ECO:0000313" key="2">
    <source>
        <dbReference type="Proteomes" id="UP001176941"/>
    </source>
</evidence>
<organism evidence="1 2">
    <name type="scientific">Rangifer tarandus platyrhynchus</name>
    <name type="common">Svalbard reindeer</name>
    <dbReference type="NCBI Taxonomy" id="3082113"/>
    <lineage>
        <taxon>Eukaryota</taxon>
        <taxon>Metazoa</taxon>
        <taxon>Chordata</taxon>
        <taxon>Craniata</taxon>
        <taxon>Vertebrata</taxon>
        <taxon>Euteleostomi</taxon>
        <taxon>Mammalia</taxon>
        <taxon>Eutheria</taxon>
        <taxon>Laurasiatheria</taxon>
        <taxon>Artiodactyla</taxon>
        <taxon>Ruminantia</taxon>
        <taxon>Pecora</taxon>
        <taxon>Cervidae</taxon>
        <taxon>Odocoileinae</taxon>
        <taxon>Rangifer</taxon>
    </lineage>
</organism>
<gene>
    <name evidence="1" type="ORF">MRATA1EN1_LOCUS31961</name>
</gene>
<evidence type="ECO:0000313" key="1">
    <source>
        <dbReference type="EMBL" id="CAI9150343.1"/>
    </source>
</evidence>
<reference evidence="1" key="1">
    <citation type="submission" date="2023-04" db="EMBL/GenBank/DDBJ databases">
        <authorList>
            <consortium name="ELIXIR-Norway"/>
        </authorList>
    </citation>
    <scope>NUCLEOTIDE SEQUENCE [LARGE SCALE GENOMIC DNA]</scope>
</reference>
<comment type="caution">
    <text evidence="1">The sequence shown here is derived from an EMBL/GenBank/DDBJ whole genome shotgun (WGS) entry which is preliminary data.</text>
</comment>
<protein>
    <submittedName>
        <fullName evidence="1">Uncharacterized protein</fullName>
    </submittedName>
</protein>
<proteinExistence type="predicted"/>
<sequence>MLLSVPGKDRGPGPMLSSAAEGCYLQHILAMQPLTSAVEAEAMEVGQATTLRDSTWTRRAQHQTVLSIDPDDLSAAPTAHTCRARPSGIHMGP</sequence>
<keyword evidence="2" id="KW-1185">Reference proteome</keyword>
<dbReference type="Proteomes" id="UP001176941">
    <property type="component" value="Unassembled WGS sequence"/>
</dbReference>